<evidence type="ECO:0000313" key="1">
    <source>
        <dbReference type="EMBL" id="PSF13505.1"/>
    </source>
</evidence>
<reference evidence="1 2" key="1">
    <citation type="submission" date="2018-03" db="EMBL/GenBank/DDBJ databases">
        <title>Marinobacter brunus sp. nov., a marine bacterium of Gamma-proteobacteria isolated from the surface seawater of the South China Sea.</title>
        <authorList>
            <person name="Cheng H."/>
            <person name="Wu Y.-H."/>
            <person name="Xamxidin M."/>
            <person name="Xu X.-W."/>
        </authorList>
    </citation>
    <scope>NUCLEOTIDE SEQUENCE [LARGE SCALE GENOMIC DNA]</scope>
    <source>
        <strain evidence="1 2">NH169-3</strain>
    </source>
</reference>
<sequence length="118" mass="13714">MLDQEDLENLQFILKQMYPDIKEFENKEPTIRTMEIYLRALKGNLFCHQAMTELTTGLVAGPGGYLYRGPMKRLVRKILKKVRDQYREKGLNFYICNQAVKLKYRSPLTLSLKGNPGA</sequence>
<name>A0A2T1KTU6_9GAMM</name>
<protein>
    <submittedName>
        <fullName evidence="1">Uncharacterized protein</fullName>
    </submittedName>
</protein>
<gene>
    <name evidence="1" type="ORF">C7H09_02570</name>
</gene>
<dbReference type="AlphaFoldDB" id="A0A2T1KTU6"/>
<dbReference type="OrthoDB" id="9859542at2"/>
<proteinExistence type="predicted"/>
<accession>A0A2T1KTU6</accession>
<organism evidence="1 2">
    <name type="scientific">Marinobacter fuscus</name>
    <dbReference type="NCBI Taxonomy" id="2109942"/>
    <lineage>
        <taxon>Bacteria</taxon>
        <taxon>Pseudomonadati</taxon>
        <taxon>Pseudomonadota</taxon>
        <taxon>Gammaproteobacteria</taxon>
        <taxon>Pseudomonadales</taxon>
        <taxon>Marinobacteraceae</taxon>
        <taxon>Marinobacter</taxon>
    </lineage>
</organism>
<keyword evidence="2" id="KW-1185">Reference proteome</keyword>
<dbReference type="EMBL" id="PXNP01000009">
    <property type="protein sequence ID" value="PSF13505.1"/>
    <property type="molecule type" value="Genomic_DNA"/>
</dbReference>
<evidence type="ECO:0000313" key="2">
    <source>
        <dbReference type="Proteomes" id="UP000239866"/>
    </source>
</evidence>
<dbReference type="RefSeq" id="WP_106761068.1">
    <property type="nucleotide sequence ID" value="NZ_PXNP01000009.1"/>
</dbReference>
<comment type="caution">
    <text evidence="1">The sequence shown here is derived from an EMBL/GenBank/DDBJ whole genome shotgun (WGS) entry which is preliminary data.</text>
</comment>
<dbReference type="Proteomes" id="UP000239866">
    <property type="component" value="Unassembled WGS sequence"/>
</dbReference>